<evidence type="ECO:0000256" key="14">
    <source>
        <dbReference type="ARBA" id="ARBA00049229"/>
    </source>
</evidence>
<feature type="compositionally biased region" description="Low complexity" evidence="21">
    <location>
        <begin position="1"/>
        <end position="14"/>
    </location>
</feature>
<evidence type="ECO:0000256" key="16">
    <source>
        <dbReference type="ARBA" id="ARBA00054027"/>
    </source>
</evidence>
<name>A0A831RMJ0_9GAMM</name>
<dbReference type="InterPro" id="IPR036038">
    <property type="entry name" value="Aminotransferase-like"/>
</dbReference>
<protein>
    <recommendedName>
        <fullName evidence="17">Aminodeoxychorismate lyase</fullName>
        <ecNumber evidence="7">2.6.1.42</ecNumber>
        <ecNumber evidence="11">4.1.3.38</ecNumber>
    </recommendedName>
    <alternativeName>
        <fullName evidence="18">4-amino-4-deoxychorismate lyase</fullName>
    </alternativeName>
</protein>
<keyword evidence="8 20" id="KW-0663">Pyridoxal phosphate</keyword>
<evidence type="ECO:0000256" key="12">
    <source>
        <dbReference type="ARBA" id="ARBA00048212"/>
    </source>
</evidence>
<evidence type="ECO:0000256" key="15">
    <source>
        <dbReference type="ARBA" id="ARBA00049529"/>
    </source>
</evidence>
<dbReference type="GO" id="GO:0005829">
    <property type="term" value="C:cytosol"/>
    <property type="evidence" value="ECO:0007669"/>
    <property type="project" value="TreeGrafter"/>
</dbReference>
<evidence type="ECO:0000256" key="21">
    <source>
        <dbReference type="SAM" id="MobiDB-lite"/>
    </source>
</evidence>
<dbReference type="GO" id="GO:0008696">
    <property type="term" value="F:4-amino-4-deoxychorismate lyase activity"/>
    <property type="evidence" value="ECO:0007669"/>
    <property type="project" value="UniProtKB-EC"/>
</dbReference>
<comment type="pathway">
    <text evidence="5">Amino-acid biosynthesis; L-leucine biosynthesis; L-leucine from 3-methyl-2-oxobutanoate: step 4/4.</text>
</comment>
<comment type="cofactor">
    <cofactor evidence="1 20">
        <name>pyridoxal 5'-phosphate</name>
        <dbReference type="ChEBI" id="CHEBI:597326"/>
    </cofactor>
</comment>
<dbReference type="FunFam" id="3.20.10.10:FF:000002">
    <property type="entry name" value="D-alanine aminotransferase"/>
    <property type="match status" value="1"/>
</dbReference>
<evidence type="ECO:0000256" key="10">
    <source>
        <dbReference type="ARBA" id="ARBA00035633"/>
    </source>
</evidence>
<organism evidence="22">
    <name type="scientific">Sedimenticola thiotaurini</name>
    <dbReference type="NCBI Taxonomy" id="1543721"/>
    <lineage>
        <taxon>Bacteria</taxon>
        <taxon>Pseudomonadati</taxon>
        <taxon>Pseudomonadota</taxon>
        <taxon>Gammaproteobacteria</taxon>
        <taxon>Chromatiales</taxon>
        <taxon>Sedimenticolaceae</taxon>
        <taxon>Sedimenticola</taxon>
    </lineage>
</organism>
<feature type="region of interest" description="Disordered" evidence="21">
    <location>
        <begin position="1"/>
        <end position="25"/>
    </location>
</feature>
<gene>
    <name evidence="22" type="ORF">ENI96_13430</name>
</gene>
<dbReference type="Gene3D" id="3.20.10.10">
    <property type="entry name" value="D-amino Acid Aminotransferase, subunit A, domain 2"/>
    <property type="match status" value="1"/>
</dbReference>
<keyword evidence="22" id="KW-0808">Transferase</keyword>
<dbReference type="EMBL" id="DRKP01000167">
    <property type="protein sequence ID" value="HEB97418.1"/>
    <property type="molecule type" value="Genomic_DNA"/>
</dbReference>
<dbReference type="InterPro" id="IPR043132">
    <property type="entry name" value="BCAT-like_C"/>
</dbReference>
<dbReference type="PANTHER" id="PTHR42743">
    <property type="entry name" value="AMINO-ACID AMINOTRANSFERASE"/>
    <property type="match status" value="1"/>
</dbReference>
<comment type="function">
    <text evidence="16">Involved in the biosynthesis of p-aminobenzoate (PABA), a precursor of tetrahydrofolate. Converts 4-amino-4-deoxychorismate into 4-aminobenzoate (PABA) and pyruvate.</text>
</comment>
<dbReference type="EC" id="2.6.1.42" evidence="7"/>
<dbReference type="AlphaFoldDB" id="A0A831RMJ0"/>
<dbReference type="GO" id="GO:0008652">
    <property type="term" value="P:amino acid biosynthetic process"/>
    <property type="evidence" value="ECO:0007669"/>
    <property type="project" value="UniProtKB-ARBA"/>
</dbReference>
<dbReference type="Gene3D" id="3.30.470.10">
    <property type="match status" value="1"/>
</dbReference>
<comment type="catalytic activity">
    <reaction evidence="15">
        <text>4-amino-4-deoxychorismate = 4-aminobenzoate + pyruvate + H(+)</text>
        <dbReference type="Rhea" id="RHEA:16201"/>
        <dbReference type="ChEBI" id="CHEBI:15361"/>
        <dbReference type="ChEBI" id="CHEBI:15378"/>
        <dbReference type="ChEBI" id="CHEBI:17836"/>
        <dbReference type="ChEBI" id="CHEBI:58406"/>
        <dbReference type="EC" id="4.1.3.38"/>
    </reaction>
</comment>
<evidence type="ECO:0000256" key="8">
    <source>
        <dbReference type="ARBA" id="ARBA00022898"/>
    </source>
</evidence>
<comment type="catalytic activity">
    <reaction evidence="14">
        <text>L-leucine + 2-oxoglutarate = 4-methyl-2-oxopentanoate + L-glutamate</text>
        <dbReference type="Rhea" id="RHEA:18321"/>
        <dbReference type="ChEBI" id="CHEBI:16810"/>
        <dbReference type="ChEBI" id="CHEBI:17865"/>
        <dbReference type="ChEBI" id="CHEBI:29985"/>
        <dbReference type="ChEBI" id="CHEBI:57427"/>
        <dbReference type="EC" id="2.6.1.42"/>
    </reaction>
</comment>
<comment type="catalytic activity">
    <reaction evidence="12">
        <text>L-valine + 2-oxoglutarate = 3-methyl-2-oxobutanoate + L-glutamate</text>
        <dbReference type="Rhea" id="RHEA:24813"/>
        <dbReference type="ChEBI" id="CHEBI:11851"/>
        <dbReference type="ChEBI" id="CHEBI:16810"/>
        <dbReference type="ChEBI" id="CHEBI:29985"/>
        <dbReference type="ChEBI" id="CHEBI:57762"/>
        <dbReference type="EC" id="2.6.1.42"/>
    </reaction>
</comment>
<comment type="pathway">
    <text evidence="10">Cofactor biosynthesis; tetrahydrofolate biosynthesis; 4-aminobenzoate from chorismate: step 2/2.</text>
</comment>
<evidence type="ECO:0000256" key="20">
    <source>
        <dbReference type="RuleBase" id="RU004516"/>
    </source>
</evidence>
<dbReference type="InterPro" id="IPR043131">
    <property type="entry name" value="BCAT-like_N"/>
</dbReference>
<evidence type="ECO:0000256" key="11">
    <source>
        <dbReference type="ARBA" id="ARBA00035676"/>
    </source>
</evidence>
<evidence type="ECO:0000256" key="1">
    <source>
        <dbReference type="ARBA" id="ARBA00001933"/>
    </source>
</evidence>
<evidence type="ECO:0000256" key="9">
    <source>
        <dbReference type="ARBA" id="ARBA00022909"/>
    </source>
</evidence>
<dbReference type="PANTHER" id="PTHR42743:SF11">
    <property type="entry name" value="AMINODEOXYCHORISMATE LYASE"/>
    <property type="match status" value="1"/>
</dbReference>
<dbReference type="GO" id="GO:0004084">
    <property type="term" value="F:branched-chain-amino-acid transaminase activity"/>
    <property type="evidence" value="ECO:0007669"/>
    <property type="project" value="UniProtKB-EC"/>
</dbReference>
<dbReference type="EC" id="4.1.3.38" evidence="11"/>
<sequence>MHTTDPASESTPAAATPPPVTARETADSTRYWINGRLRPEQEATVPVTDHGLLYGDGVFEGIRFYGRRPFRLDAHLRRLADSCRAIRLTLPYTLDRLARAVAEIVDAFPADDGYLRLLVTRGAGPLGIDPSGCLRPNVILIAARLQMVDEAHRREGIRLVVAATRRLPGDALDPRIKSLNYLNQILARMEADHAGAQEAVLLNGQGRVAEASAENLFIVRDGTLLTPRTADGALEGITRGLVLELAARLGIPAREAPLTPYDLHTADECFLSGTGAGLIPVREVDGRPLHHCPGPLYSRLEAAFQEQVRRECGA</sequence>
<accession>A0A831RMJ0</accession>
<keyword evidence="9" id="KW-0289">Folate biosynthesis</keyword>
<comment type="catalytic activity">
    <reaction evidence="13">
        <text>L-isoleucine + 2-oxoglutarate = (S)-3-methyl-2-oxopentanoate + L-glutamate</text>
        <dbReference type="Rhea" id="RHEA:24801"/>
        <dbReference type="ChEBI" id="CHEBI:16810"/>
        <dbReference type="ChEBI" id="CHEBI:29985"/>
        <dbReference type="ChEBI" id="CHEBI:35146"/>
        <dbReference type="ChEBI" id="CHEBI:58045"/>
        <dbReference type="EC" id="2.6.1.42"/>
    </reaction>
</comment>
<dbReference type="Proteomes" id="UP000886251">
    <property type="component" value="Unassembled WGS sequence"/>
</dbReference>
<evidence type="ECO:0000256" key="13">
    <source>
        <dbReference type="ARBA" id="ARBA00048798"/>
    </source>
</evidence>
<evidence type="ECO:0000256" key="17">
    <source>
        <dbReference type="ARBA" id="ARBA00069174"/>
    </source>
</evidence>
<dbReference type="InterPro" id="IPR050571">
    <property type="entry name" value="Class-IV_PLP-Dep_Aminotrnsfr"/>
</dbReference>
<proteinExistence type="inferred from homology"/>
<dbReference type="Pfam" id="PF01063">
    <property type="entry name" value="Aminotran_4"/>
    <property type="match status" value="1"/>
</dbReference>
<reference evidence="22" key="1">
    <citation type="journal article" date="2020" name="mSystems">
        <title>Genome- and Community-Level Interaction Insights into Carbon Utilization and Element Cycling Functions of Hydrothermarchaeota in Hydrothermal Sediment.</title>
        <authorList>
            <person name="Zhou Z."/>
            <person name="Liu Y."/>
            <person name="Xu W."/>
            <person name="Pan J."/>
            <person name="Luo Z.H."/>
            <person name="Li M."/>
        </authorList>
    </citation>
    <scope>NUCLEOTIDE SEQUENCE [LARGE SCALE GENOMIC DNA]</scope>
    <source>
        <strain evidence="22">HyVt-443</strain>
    </source>
</reference>
<comment type="pathway">
    <text evidence="4">Amino-acid biosynthesis; L-valine biosynthesis; L-valine from pyruvate: step 4/4.</text>
</comment>
<comment type="function">
    <text evidence="2">Acts on leucine, isoleucine and valine.</text>
</comment>
<dbReference type="SUPFAM" id="SSF56752">
    <property type="entry name" value="D-aminoacid aminotransferase-like PLP-dependent enzymes"/>
    <property type="match status" value="1"/>
</dbReference>
<keyword evidence="22" id="KW-0032">Aminotransferase</keyword>
<evidence type="ECO:0000256" key="3">
    <source>
        <dbReference type="ARBA" id="ARBA00004824"/>
    </source>
</evidence>
<evidence type="ECO:0000256" key="5">
    <source>
        <dbReference type="ARBA" id="ARBA00005072"/>
    </source>
</evidence>
<comment type="pathway">
    <text evidence="3">Amino-acid biosynthesis; L-isoleucine biosynthesis; L-isoleucine from 2-oxobutanoate: step 4/4.</text>
</comment>
<evidence type="ECO:0000256" key="19">
    <source>
        <dbReference type="RuleBase" id="RU004106"/>
    </source>
</evidence>
<evidence type="ECO:0000256" key="18">
    <source>
        <dbReference type="ARBA" id="ARBA00080135"/>
    </source>
</evidence>
<evidence type="ECO:0000256" key="7">
    <source>
        <dbReference type="ARBA" id="ARBA00013053"/>
    </source>
</evidence>
<dbReference type="InterPro" id="IPR001544">
    <property type="entry name" value="Aminotrans_IV"/>
</dbReference>
<dbReference type="InterPro" id="IPR018300">
    <property type="entry name" value="Aminotrans_IV_CS"/>
</dbReference>
<evidence type="ECO:0000256" key="4">
    <source>
        <dbReference type="ARBA" id="ARBA00004931"/>
    </source>
</evidence>
<dbReference type="PROSITE" id="PS00770">
    <property type="entry name" value="AA_TRANSFER_CLASS_4"/>
    <property type="match status" value="1"/>
</dbReference>
<evidence type="ECO:0000313" key="22">
    <source>
        <dbReference type="EMBL" id="HEB97418.1"/>
    </source>
</evidence>
<comment type="caution">
    <text evidence="22">The sequence shown here is derived from an EMBL/GenBank/DDBJ whole genome shotgun (WGS) entry which is preliminary data.</text>
</comment>
<evidence type="ECO:0000256" key="2">
    <source>
        <dbReference type="ARBA" id="ARBA00003109"/>
    </source>
</evidence>
<evidence type="ECO:0000256" key="6">
    <source>
        <dbReference type="ARBA" id="ARBA00009320"/>
    </source>
</evidence>
<comment type="similarity">
    <text evidence="6 19">Belongs to the class-IV pyridoxal-phosphate-dependent aminotransferase family.</text>
</comment>
<dbReference type="GO" id="GO:0046656">
    <property type="term" value="P:folic acid biosynthetic process"/>
    <property type="evidence" value="ECO:0007669"/>
    <property type="project" value="UniProtKB-KW"/>
</dbReference>